<proteinExistence type="predicted"/>
<feature type="domain" description="MbtH-like" evidence="1">
    <location>
        <begin position="5"/>
        <end position="55"/>
    </location>
</feature>
<dbReference type="KEGG" id="ege:EM595_0491"/>
<sequence length="69" mass="7873">MEHLNPFDDAQLECQVLSNARRQYSLWPAGYPLPAGWQPVFGPQPRAACDSWLAQHWQEPTQIGGHHHV</sequence>
<dbReference type="PATRIC" id="fig|1619313.3.peg.508"/>
<dbReference type="AlphaFoldDB" id="A0A0U5L017"/>
<protein>
    <recommendedName>
        <fullName evidence="1">MbtH-like domain-containing protein</fullName>
    </recommendedName>
</protein>
<dbReference type="Pfam" id="PF03621">
    <property type="entry name" value="MbtH"/>
    <property type="match status" value="1"/>
</dbReference>
<gene>
    <name evidence="2" type="ORF">EM595_0491</name>
</gene>
<dbReference type="Proteomes" id="UP000059419">
    <property type="component" value="Chromosome 1"/>
</dbReference>
<dbReference type="InterPro" id="IPR037407">
    <property type="entry name" value="MLP_fam"/>
</dbReference>
<dbReference type="EMBL" id="LN907827">
    <property type="protein sequence ID" value="CUU22728.1"/>
    <property type="molecule type" value="Genomic_DNA"/>
</dbReference>
<dbReference type="GO" id="GO:0019290">
    <property type="term" value="P:siderophore biosynthetic process"/>
    <property type="evidence" value="ECO:0007669"/>
    <property type="project" value="TreeGrafter"/>
</dbReference>
<dbReference type="OrthoDB" id="7584480at2"/>
<dbReference type="GeneID" id="84614512"/>
<dbReference type="STRING" id="1619313.EM595_0491"/>
<dbReference type="SMART" id="SM00923">
    <property type="entry name" value="MbtH"/>
    <property type="match status" value="1"/>
</dbReference>
<organism evidence="2 3">
    <name type="scientific">Duffyella gerundensis</name>
    <dbReference type="NCBI Taxonomy" id="1619313"/>
    <lineage>
        <taxon>Bacteria</taxon>
        <taxon>Pseudomonadati</taxon>
        <taxon>Pseudomonadota</taxon>
        <taxon>Gammaproteobacteria</taxon>
        <taxon>Enterobacterales</taxon>
        <taxon>Erwiniaceae</taxon>
        <taxon>Duffyella</taxon>
    </lineage>
</organism>
<dbReference type="RefSeq" id="WP_067427545.1">
    <property type="nucleotide sequence ID" value="NZ_CP072598.1"/>
</dbReference>
<dbReference type="GO" id="GO:0005829">
    <property type="term" value="C:cytosol"/>
    <property type="evidence" value="ECO:0007669"/>
    <property type="project" value="TreeGrafter"/>
</dbReference>
<reference evidence="3" key="1">
    <citation type="submission" date="2015-11" db="EMBL/GenBank/DDBJ databases">
        <authorList>
            <person name="Blom J."/>
        </authorList>
    </citation>
    <scope>NUCLEOTIDE SEQUENCE [LARGE SCALE GENOMIC DNA]</scope>
</reference>
<evidence type="ECO:0000259" key="1">
    <source>
        <dbReference type="SMART" id="SM00923"/>
    </source>
</evidence>
<dbReference type="PANTHER" id="PTHR38444:SF1">
    <property type="entry name" value="ENTEROBACTIN BIOSYNTHESIS PROTEIN YBDZ"/>
    <property type="match status" value="1"/>
</dbReference>
<dbReference type="PANTHER" id="PTHR38444">
    <property type="entry name" value="ENTEROBACTIN BIOSYNTHESIS PROTEIN YBDZ"/>
    <property type="match status" value="1"/>
</dbReference>
<dbReference type="InterPro" id="IPR038020">
    <property type="entry name" value="MbtH-like_sf"/>
</dbReference>
<dbReference type="Gene3D" id="3.90.820.10">
    <property type="entry name" value="Structural Genomics, Unknown Function 30-nov-00 1gh9 Mol_id"/>
    <property type="match status" value="1"/>
</dbReference>
<keyword evidence="3" id="KW-1185">Reference proteome</keyword>
<dbReference type="InterPro" id="IPR005153">
    <property type="entry name" value="MbtH-like_dom"/>
</dbReference>
<accession>A0A0U5L017</accession>
<evidence type="ECO:0000313" key="3">
    <source>
        <dbReference type="Proteomes" id="UP000059419"/>
    </source>
</evidence>
<evidence type="ECO:0000313" key="2">
    <source>
        <dbReference type="EMBL" id="CUU22728.1"/>
    </source>
</evidence>
<name>A0A0U5L017_9GAMM</name>
<dbReference type="SUPFAM" id="SSF160582">
    <property type="entry name" value="MbtH-like"/>
    <property type="match status" value="1"/>
</dbReference>